<evidence type="ECO:0000259" key="7">
    <source>
        <dbReference type="PROSITE" id="PS50157"/>
    </source>
</evidence>
<feature type="region of interest" description="Disordered" evidence="6">
    <location>
        <begin position="42"/>
        <end position="62"/>
    </location>
</feature>
<name>A0A9J6BAJ4_POLVA</name>
<evidence type="ECO:0000256" key="6">
    <source>
        <dbReference type="SAM" id="MobiDB-lite"/>
    </source>
</evidence>
<dbReference type="InterPro" id="IPR013087">
    <property type="entry name" value="Znf_C2H2_type"/>
</dbReference>
<accession>A0A9J6BAJ4</accession>
<dbReference type="Proteomes" id="UP001107558">
    <property type="component" value="Chromosome 4"/>
</dbReference>
<evidence type="ECO:0000256" key="4">
    <source>
        <dbReference type="ARBA" id="ARBA00022833"/>
    </source>
</evidence>
<keyword evidence="4" id="KW-0862">Zinc</keyword>
<dbReference type="FunFam" id="3.30.160.60:FF:000100">
    <property type="entry name" value="Zinc finger 45-like"/>
    <property type="match status" value="1"/>
</dbReference>
<reference evidence="8" key="1">
    <citation type="submission" date="2021-03" db="EMBL/GenBank/DDBJ databases">
        <title>Chromosome level genome of the anhydrobiotic midge Polypedilum vanderplanki.</title>
        <authorList>
            <person name="Yoshida Y."/>
            <person name="Kikawada T."/>
            <person name="Gusev O."/>
        </authorList>
    </citation>
    <scope>NUCLEOTIDE SEQUENCE</scope>
    <source>
        <strain evidence="8">NIAS01</strain>
        <tissue evidence="8">Whole body or cell culture</tissue>
    </source>
</reference>
<feature type="domain" description="C2H2-type" evidence="7">
    <location>
        <begin position="549"/>
        <end position="572"/>
    </location>
</feature>
<dbReference type="Pfam" id="PF00096">
    <property type="entry name" value="zf-C2H2"/>
    <property type="match status" value="4"/>
</dbReference>
<evidence type="ECO:0000313" key="9">
    <source>
        <dbReference type="Proteomes" id="UP001107558"/>
    </source>
</evidence>
<keyword evidence="9" id="KW-1185">Reference proteome</keyword>
<dbReference type="PANTHER" id="PTHR24379">
    <property type="entry name" value="KRAB AND ZINC FINGER DOMAIN-CONTAINING"/>
    <property type="match status" value="1"/>
</dbReference>
<keyword evidence="3 5" id="KW-0863">Zinc-finger</keyword>
<evidence type="ECO:0000256" key="5">
    <source>
        <dbReference type="PROSITE-ProRule" id="PRU00042"/>
    </source>
</evidence>
<dbReference type="SMART" id="SM00355">
    <property type="entry name" value="ZnF_C2H2"/>
    <property type="match status" value="4"/>
</dbReference>
<evidence type="ECO:0000256" key="1">
    <source>
        <dbReference type="ARBA" id="ARBA00022723"/>
    </source>
</evidence>
<evidence type="ECO:0000256" key="3">
    <source>
        <dbReference type="ARBA" id="ARBA00022771"/>
    </source>
</evidence>
<keyword evidence="1" id="KW-0479">Metal-binding</keyword>
<dbReference type="PANTHER" id="PTHR24379:SF121">
    <property type="entry name" value="C2H2-TYPE DOMAIN-CONTAINING PROTEIN"/>
    <property type="match status" value="1"/>
</dbReference>
<proteinExistence type="predicted"/>
<dbReference type="EMBL" id="JADBJN010000004">
    <property type="protein sequence ID" value="KAG5666897.1"/>
    <property type="molecule type" value="Genomic_DNA"/>
</dbReference>
<dbReference type="AlphaFoldDB" id="A0A9J6BAJ4"/>
<gene>
    <name evidence="8" type="ORF">PVAND_014904</name>
</gene>
<feature type="domain" description="C2H2-type" evidence="7">
    <location>
        <begin position="608"/>
        <end position="630"/>
    </location>
</feature>
<dbReference type="GO" id="GO:0008270">
    <property type="term" value="F:zinc ion binding"/>
    <property type="evidence" value="ECO:0007669"/>
    <property type="project" value="UniProtKB-KW"/>
</dbReference>
<feature type="domain" description="C2H2-type" evidence="7">
    <location>
        <begin position="500"/>
        <end position="527"/>
    </location>
</feature>
<evidence type="ECO:0000256" key="2">
    <source>
        <dbReference type="ARBA" id="ARBA00022737"/>
    </source>
</evidence>
<evidence type="ECO:0000313" key="8">
    <source>
        <dbReference type="EMBL" id="KAG5666897.1"/>
    </source>
</evidence>
<comment type="caution">
    <text evidence="8">The sequence shown here is derived from an EMBL/GenBank/DDBJ whole genome shotgun (WGS) entry which is preliminary data.</text>
</comment>
<dbReference type="InterPro" id="IPR036236">
    <property type="entry name" value="Znf_C2H2_sf"/>
</dbReference>
<dbReference type="Gene3D" id="3.30.160.60">
    <property type="entry name" value="Classic Zinc Finger"/>
    <property type="match status" value="3"/>
</dbReference>
<organism evidence="8 9">
    <name type="scientific">Polypedilum vanderplanki</name>
    <name type="common">Sleeping chironomid midge</name>
    <dbReference type="NCBI Taxonomy" id="319348"/>
    <lineage>
        <taxon>Eukaryota</taxon>
        <taxon>Metazoa</taxon>
        <taxon>Ecdysozoa</taxon>
        <taxon>Arthropoda</taxon>
        <taxon>Hexapoda</taxon>
        <taxon>Insecta</taxon>
        <taxon>Pterygota</taxon>
        <taxon>Neoptera</taxon>
        <taxon>Endopterygota</taxon>
        <taxon>Diptera</taxon>
        <taxon>Nematocera</taxon>
        <taxon>Chironomoidea</taxon>
        <taxon>Chironomidae</taxon>
        <taxon>Chironominae</taxon>
        <taxon>Polypedilum</taxon>
        <taxon>Polypedilum</taxon>
    </lineage>
</organism>
<dbReference type="PROSITE" id="PS50157">
    <property type="entry name" value="ZINC_FINGER_C2H2_2"/>
    <property type="match status" value="4"/>
</dbReference>
<dbReference type="OrthoDB" id="7755329at2759"/>
<feature type="region of interest" description="Disordered" evidence="6">
    <location>
        <begin position="1"/>
        <end position="22"/>
    </location>
</feature>
<keyword evidence="2" id="KW-0677">Repeat</keyword>
<protein>
    <recommendedName>
        <fullName evidence="7">C2H2-type domain-containing protein</fullName>
    </recommendedName>
</protein>
<dbReference type="SUPFAM" id="SSF57667">
    <property type="entry name" value="beta-beta-alpha zinc fingers"/>
    <property type="match status" value="3"/>
</dbReference>
<feature type="compositionally biased region" description="Polar residues" evidence="6">
    <location>
        <begin position="42"/>
        <end position="52"/>
    </location>
</feature>
<dbReference type="PROSITE" id="PS00028">
    <property type="entry name" value="ZINC_FINGER_C2H2_1"/>
    <property type="match status" value="4"/>
</dbReference>
<sequence>MNRRSEVKTTIKVDSENSNENEIKVKEEPMDQEISSNVETEISKNSISQEASQKVVPLETVTETTETPQIYVQSSMKNAEDTEINVSSPKIIPKIEKEFEITQETSSIPKDQKFFSKIYENLANSSKTSENQGSSSEISEKMIKIEQISPKSNIKIVQPTKQAPKTIKIVKVSSASVNQAQKISPKTSPASVKIIQNQKPAQTIQISQKSSSQVPKISQIFSRSPQSVQKPIQVQTSMLKVIQKPANLQNQMQVQKSSQNSPKILQKSPQIVQKSPIQNSSIIIKKQQNSSVTLQSSKGPIKISSNIPQGLKVSTETIQIKKEKIDDDENVTIKTEKIEPSNKPIIIQSFQSLHPIKQEKEENFDISLPSNTGEDYGDIEVLDEYYDEVMNVSPTLLKEIKTEPEEEAKKQGRMNLRGVKLNTNEMLGKKERKYERVGKGEAKNGENFPKYQKIVKSEEKSPKIVQIGRKNAKSEEKFKPQALHFLDDDAPSCFYPDRPYRCKKCPLSFKNRKDFSDHRRIHKKSDHQCDKCGQRFRFQASYLNHDCDFWCNICGKSISNKANLKIHLNYVHNIGSAKIFTCDLCGRFYKSKRNIDTHMKNHMSVTPFNCAICGKGFSHAGALKIHMWNHRDVVNCEYCHKKFKPRSLYYHVKKCPKNYEVYGNVSGVETIKEEFVTEEVVLEQEIKQPPNSKPVVVIRMKN</sequence>
<feature type="domain" description="C2H2-type" evidence="7">
    <location>
        <begin position="580"/>
        <end position="607"/>
    </location>
</feature>